<feature type="coiled-coil region" evidence="1">
    <location>
        <begin position="68"/>
        <end position="95"/>
    </location>
</feature>
<dbReference type="Proteomes" id="UP000278733">
    <property type="component" value="Chromosome"/>
</dbReference>
<evidence type="ECO:0000313" key="3">
    <source>
        <dbReference type="Proteomes" id="UP000278733"/>
    </source>
</evidence>
<accession>A0A3S4URF1</accession>
<evidence type="ECO:0000313" key="2">
    <source>
        <dbReference type="EMBL" id="VEH68012.1"/>
    </source>
</evidence>
<proteinExistence type="predicted"/>
<dbReference type="Gene3D" id="1.25.40.10">
    <property type="entry name" value="Tetratricopeptide repeat domain"/>
    <property type="match status" value="1"/>
</dbReference>
<evidence type="ECO:0008006" key="4">
    <source>
        <dbReference type="Google" id="ProtNLM"/>
    </source>
</evidence>
<dbReference type="AlphaFoldDB" id="A0A3S4URF1"/>
<evidence type="ECO:0000256" key="1">
    <source>
        <dbReference type="SAM" id="Coils"/>
    </source>
</evidence>
<gene>
    <name evidence="2" type="ORF">NCTC8284_03227</name>
</gene>
<organism evidence="2 3">
    <name type="scientific">Rodentibacter pneumotropicus</name>
    <dbReference type="NCBI Taxonomy" id="758"/>
    <lineage>
        <taxon>Bacteria</taxon>
        <taxon>Pseudomonadati</taxon>
        <taxon>Pseudomonadota</taxon>
        <taxon>Gammaproteobacteria</taxon>
        <taxon>Pasteurellales</taxon>
        <taxon>Pasteurellaceae</taxon>
        <taxon>Rodentibacter</taxon>
    </lineage>
</organism>
<name>A0A3S4URF1_9PAST</name>
<dbReference type="EMBL" id="LR134405">
    <property type="protein sequence ID" value="VEH68012.1"/>
    <property type="molecule type" value="Genomic_DNA"/>
</dbReference>
<protein>
    <recommendedName>
        <fullName evidence="4">Sel1 repeat family protein</fullName>
    </recommendedName>
</protein>
<keyword evidence="1" id="KW-0175">Coiled coil</keyword>
<reference evidence="2 3" key="1">
    <citation type="submission" date="2018-12" db="EMBL/GenBank/DDBJ databases">
        <authorList>
            <consortium name="Pathogen Informatics"/>
        </authorList>
    </citation>
    <scope>NUCLEOTIDE SEQUENCE [LARGE SCALE GENOMIC DNA]</scope>
    <source>
        <strain evidence="2 3">NCTC8284</strain>
    </source>
</reference>
<sequence>MTNSSDSGIGVGTYTTNEMFKLLGKQDMMPNVARAIKQQKLEFELAVCKGYEAVLYNQKMISPTPEGRAAAEAKYQANEQEIKRLEKDIAELKAKQLPATAYYNLYGYLDVGYGVRTEKDGKYAYLRKAADLGSREAQYVVSDILGGINDEKTSEMRIKLIDQLRACASGQGLGDASEMLGLRLERISTSIRGFSSGGENGSSLSANILARVFNNTRRKYLDNLILKKTMNAPVDINLFGNI</sequence>
<dbReference type="InterPro" id="IPR011990">
    <property type="entry name" value="TPR-like_helical_dom_sf"/>
</dbReference>
<dbReference type="KEGG" id="rpne:NCTC8284_03227"/>